<dbReference type="Proteomes" id="UP000510844">
    <property type="component" value="Chromosome"/>
</dbReference>
<organism evidence="3 4">
    <name type="scientific">Micromonospora robiginosa</name>
    <dbReference type="NCBI Taxonomy" id="2749844"/>
    <lineage>
        <taxon>Bacteria</taxon>
        <taxon>Bacillati</taxon>
        <taxon>Actinomycetota</taxon>
        <taxon>Actinomycetes</taxon>
        <taxon>Micromonosporales</taxon>
        <taxon>Micromonosporaceae</taxon>
        <taxon>Micromonospora</taxon>
    </lineage>
</organism>
<name>A0A7L6B7W6_9ACTN</name>
<gene>
    <name evidence="3" type="ORF">H1D33_03415</name>
</gene>
<keyword evidence="2" id="KW-0472">Membrane</keyword>
<reference evidence="3 4" key="2">
    <citation type="journal article" date="2021" name="Mar. Drugs">
        <title>A New Micromonospora Strain with Antibiotic Activity Isolated from the Microbiome of a Mid-Atlantic Deep-Sea Sponge.</title>
        <authorList>
            <person name="Back C.R."/>
            <person name="Stennett H.L."/>
            <person name="Williams S.E."/>
            <person name="Wang L."/>
            <person name="Ojeda Gomez J."/>
            <person name="Abdulle O.M."/>
            <person name="Duffy T."/>
            <person name="Neal C."/>
            <person name="Mantell J."/>
            <person name="Jepson M.A."/>
            <person name="Hendry K.R."/>
            <person name="Powell D."/>
            <person name="Stach J.E.M."/>
            <person name="Essex-Lopresti A.E."/>
            <person name="Willis C.L."/>
            <person name="Curnow P."/>
            <person name="Race P.R."/>
        </authorList>
    </citation>
    <scope>NUCLEOTIDE SEQUENCE [LARGE SCALE GENOMIC DNA]</scope>
    <source>
        <strain evidence="3 4">28ISP2-46</strain>
    </source>
</reference>
<evidence type="ECO:0000313" key="4">
    <source>
        <dbReference type="Proteomes" id="UP000510844"/>
    </source>
</evidence>
<reference evidence="4" key="1">
    <citation type="submission" date="2020-07" db="EMBL/GenBank/DDBJ databases">
        <title>A new Micromonospora strain with potent antibiotic activity isolated from the microbiome of a mid-Atlantic deep-sea sponge.</title>
        <authorList>
            <person name="Back C.R."/>
            <person name="Stennett H.L."/>
            <person name="Williams S.E."/>
            <person name="Wang L."/>
            <person name="Ojeda Gomez J."/>
            <person name="Abdulle O.M."/>
            <person name="Duffy T."/>
            <person name="Hendry K.R."/>
            <person name="Powell D."/>
            <person name="Stach J.E."/>
            <person name="Essex-Lopresti A.E."/>
            <person name="Willis C.L."/>
            <person name="Curnow P."/>
            <person name="Race P.R."/>
        </authorList>
    </citation>
    <scope>NUCLEOTIDE SEQUENCE [LARGE SCALE GENOMIC DNA]</scope>
    <source>
        <strain evidence="4">28ISP2-46</strain>
    </source>
</reference>
<dbReference type="EMBL" id="CP059322">
    <property type="protein sequence ID" value="QLQ37955.1"/>
    <property type="molecule type" value="Genomic_DNA"/>
</dbReference>
<feature type="compositionally biased region" description="Basic and acidic residues" evidence="1">
    <location>
        <begin position="36"/>
        <end position="45"/>
    </location>
</feature>
<keyword evidence="2" id="KW-1133">Transmembrane helix</keyword>
<dbReference type="KEGG" id="mfeu:H1D33_03415"/>
<evidence type="ECO:0000313" key="3">
    <source>
        <dbReference type="EMBL" id="QLQ37955.1"/>
    </source>
</evidence>
<evidence type="ECO:0000256" key="2">
    <source>
        <dbReference type="SAM" id="Phobius"/>
    </source>
</evidence>
<dbReference type="RefSeq" id="WP_181570400.1">
    <property type="nucleotide sequence ID" value="NZ_CP059322.2"/>
</dbReference>
<proteinExistence type="predicted"/>
<keyword evidence="4" id="KW-1185">Reference proteome</keyword>
<sequence length="140" mass="14830">MQIIDLNAALAGLGAIALGLGGLLVFGRDRTADQHDLSDYHDDSKPAPAPALGVDRPGLARSRRDWPLVDVDSRPGGRRLRPGAVLALADPVVSVVTPPVARRLLIDHAVPTLSDAAIRGIADEWLREIADEQRALAGAR</sequence>
<evidence type="ECO:0000256" key="1">
    <source>
        <dbReference type="SAM" id="MobiDB-lite"/>
    </source>
</evidence>
<accession>A0A7L6B7W6</accession>
<feature type="transmembrane region" description="Helical" evidence="2">
    <location>
        <begin position="6"/>
        <end position="26"/>
    </location>
</feature>
<keyword evidence="2" id="KW-0812">Transmembrane</keyword>
<protein>
    <submittedName>
        <fullName evidence="3">Uncharacterized protein</fullName>
    </submittedName>
</protein>
<feature type="region of interest" description="Disordered" evidence="1">
    <location>
        <begin position="36"/>
        <end position="58"/>
    </location>
</feature>
<dbReference type="AlphaFoldDB" id="A0A7L6B7W6"/>